<sequence>MAHCKHLTELGATLSWTYQAESGGIDLAFRAKPPASGGWVAWGINPSGAAMIGTQALLAFRLSNGTMFTGTYNVSSKRAAPTLSPLSFPVTNLSSEYRRGSITIYATLILPSNKTMANQVWQVGATVKGTLPGVHAFEAANLQSVGAIDLLR</sequence>
<dbReference type="AlphaFoldDB" id="A0AA38FTC2"/>
<evidence type="ECO:0000256" key="1">
    <source>
        <dbReference type="ARBA" id="ARBA00004370"/>
    </source>
</evidence>
<feature type="non-terminal residue" evidence="6">
    <location>
        <position position="152"/>
    </location>
</feature>
<dbReference type="PANTHER" id="PTHR23130:SF199">
    <property type="entry name" value="CYTOCHROME B561 AND DOMON DOMAIN-CONTAINING PROTEIN"/>
    <property type="match status" value="1"/>
</dbReference>
<dbReference type="Proteomes" id="UP000824469">
    <property type="component" value="Unassembled WGS sequence"/>
</dbReference>
<dbReference type="Pfam" id="PF04526">
    <property type="entry name" value="DUF568"/>
    <property type="match status" value="1"/>
</dbReference>
<name>A0AA38FTC2_TAXCH</name>
<proteinExistence type="predicted"/>
<feature type="domain" description="DOMON" evidence="5">
    <location>
        <begin position="10"/>
        <end position="124"/>
    </location>
</feature>
<dbReference type="PANTHER" id="PTHR23130">
    <property type="entry name" value="CYTOCHROME B561 AND DOMON DOMAIN-CONTAINING PROTEIN"/>
    <property type="match status" value="1"/>
</dbReference>
<dbReference type="InterPro" id="IPR045265">
    <property type="entry name" value="AIR12_DOMON"/>
</dbReference>
<dbReference type="CDD" id="cd09629">
    <property type="entry name" value="DOMON_CIL1_like"/>
    <property type="match status" value="1"/>
</dbReference>
<keyword evidence="4" id="KW-0472">Membrane</keyword>
<keyword evidence="3" id="KW-0732">Signal</keyword>
<protein>
    <recommendedName>
        <fullName evidence="5">DOMON domain-containing protein</fullName>
    </recommendedName>
</protein>
<keyword evidence="2" id="KW-0813">Transport</keyword>
<evidence type="ECO:0000256" key="4">
    <source>
        <dbReference type="ARBA" id="ARBA00023136"/>
    </source>
</evidence>
<organism evidence="6 7">
    <name type="scientific">Taxus chinensis</name>
    <name type="common">Chinese yew</name>
    <name type="synonym">Taxus wallichiana var. chinensis</name>
    <dbReference type="NCBI Taxonomy" id="29808"/>
    <lineage>
        <taxon>Eukaryota</taxon>
        <taxon>Viridiplantae</taxon>
        <taxon>Streptophyta</taxon>
        <taxon>Embryophyta</taxon>
        <taxon>Tracheophyta</taxon>
        <taxon>Spermatophyta</taxon>
        <taxon>Pinopsida</taxon>
        <taxon>Pinidae</taxon>
        <taxon>Conifers II</taxon>
        <taxon>Cupressales</taxon>
        <taxon>Taxaceae</taxon>
        <taxon>Taxus</taxon>
    </lineage>
</organism>
<comment type="subcellular location">
    <subcellularLocation>
        <location evidence="1">Membrane</location>
    </subcellularLocation>
</comment>
<dbReference type="EMBL" id="JAHRHJ020000007">
    <property type="protein sequence ID" value="KAH9309730.1"/>
    <property type="molecule type" value="Genomic_DNA"/>
</dbReference>
<dbReference type="GO" id="GO:0016020">
    <property type="term" value="C:membrane"/>
    <property type="evidence" value="ECO:0007669"/>
    <property type="project" value="UniProtKB-SubCell"/>
</dbReference>
<evidence type="ECO:0000256" key="2">
    <source>
        <dbReference type="ARBA" id="ARBA00022448"/>
    </source>
</evidence>
<dbReference type="OMA" id="SKSYASC"/>
<evidence type="ECO:0000313" key="6">
    <source>
        <dbReference type="EMBL" id="KAH9309730.1"/>
    </source>
</evidence>
<evidence type="ECO:0000313" key="7">
    <source>
        <dbReference type="Proteomes" id="UP000824469"/>
    </source>
</evidence>
<dbReference type="InterPro" id="IPR005018">
    <property type="entry name" value="DOMON_domain"/>
</dbReference>
<reference evidence="6 7" key="1">
    <citation type="journal article" date="2021" name="Nat. Plants">
        <title>The Taxus genome provides insights into paclitaxel biosynthesis.</title>
        <authorList>
            <person name="Xiong X."/>
            <person name="Gou J."/>
            <person name="Liao Q."/>
            <person name="Li Y."/>
            <person name="Zhou Q."/>
            <person name="Bi G."/>
            <person name="Li C."/>
            <person name="Du R."/>
            <person name="Wang X."/>
            <person name="Sun T."/>
            <person name="Guo L."/>
            <person name="Liang H."/>
            <person name="Lu P."/>
            <person name="Wu Y."/>
            <person name="Zhang Z."/>
            <person name="Ro D.K."/>
            <person name="Shang Y."/>
            <person name="Huang S."/>
            <person name="Yan J."/>
        </authorList>
    </citation>
    <scope>NUCLEOTIDE SEQUENCE [LARGE SCALE GENOMIC DNA]</scope>
    <source>
        <strain evidence="6">Ta-2019</strain>
    </source>
</reference>
<dbReference type="PROSITE" id="PS50836">
    <property type="entry name" value="DOMON"/>
    <property type="match status" value="1"/>
</dbReference>
<comment type="caution">
    <text evidence="6">The sequence shown here is derived from an EMBL/GenBank/DDBJ whole genome shotgun (WGS) entry which is preliminary data.</text>
</comment>
<evidence type="ECO:0000256" key="3">
    <source>
        <dbReference type="ARBA" id="ARBA00022729"/>
    </source>
</evidence>
<gene>
    <name evidence="6" type="ORF">KI387_037641</name>
</gene>
<evidence type="ECO:0000259" key="5">
    <source>
        <dbReference type="PROSITE" id="PS50836"/>
    </source>
</evidence>
<keyword evidence="7" id="KW-1185">Reference proteome</keyword>
<accession>A0AA38FTC2</accession>